<evidence type="ECO:0000256" key="8">
    <source>
        <dbReference type="ARBA" id="ARBA00022967"/>
    </source>
</evidence>
<keyword evidence="8" id="KW-1278">Translocase</keyword>
<gene>
    <name evidence="12" type="ORF">AE618_08300</name>
</gene>
<dbReference type="GO" id="GO:0005886">
    <property type="term" value="C:plasma membrane"/>
    <property type="evidence" value="ECO:0007669"/>
    <property type="project" value="UniProtKB-SubCell"/>
</dbReference>
<comment type="subcellular location">
    <subcellularLocation>
        <location evidence="1">Cell inner membrane</location>
        <topology evidence="1">Peripheral membrane protein</topology>
    </subcellularLocation>
</comment>
<dbReference type="Gene3D" id="3.40.50.300">
    <property type="entry name" value="P-loop containing nucleotide triphosphate hydrolases"/>
    <property type="match status" value="2"/>
</dbReference>
<dbReference type="OrthoDB" id="9802264at2"/>
<keyword evidence="3" id="KW-0813">Transport</keyword>
<evidence type="ECO:0000256" key="3">
    <source>
        <dbReference type="ARBA" id="ARBA00022448"/>
    </source>
</evidence>
<dbReference type="InterPro" id="IPR013563">
    <property type="entry name" value="Oligopep_ABC_C"/>
</dbReference>
<keyword evidence="9" id="KW-0472">Membrane</keyword>
<dbReference type="PANTHER" id="PTHR43297">
    <property type="entry name" value="OLIGOPEPTIDE TRANSPORT ATP-BINDING PROTEIN APPD"/>
    <property type="match status" value="1"/>
</dbReference>
<proteinExistence type="inferred from homology"/>
<dbReference type="PANTHER" id="PTHR43297:SF14">
    <property type="entry name" value="ATPASE AAA-TYPE CORE DOMAIN-CONTAINING PROTEIN"/>
    <property type="match status" value="1"/>
</dbReference>
<feature type="domain" description="ABC transporter" evidence="11">
    <location>
        <begin position="326"/>
        <end position="569"/>
    </location>
</feature>
<dbReference type="AlphaFoldDB" id="A0A0N0MC42"/>
<evidence type="ECO:0000256" key="2">
    <source>
        <dbReference type="ARBA" id="ARBA00005417"/>
    </source>
</evidence>
<dbReference type="GO" id="GO:0005524">
    <property type="term" value="F:ATP binding"/>
    <property type="evidence" value="ECO:0007669"/>
    <property type="project" value="UniProtKB-KW"/>
</dbReference>
<comment type="caution">
    <text evidence="12">The sequence shown here is derived from an EMBL/GenBank/DDBJ whole genome shotgun (WGS) entry which is preliminary data.</text>
</comment>
<sequence>MTMAEGEPLLAIEDLHVTFSTRRGLVEAVRGVSFSVAAGETLGVVGESGSGKSVTAFAVTRLLDASGRISGGRIRFGGEDITKASSKQLQRLHGAAISMIFQNPRGALNPIRTVGQQIADAIMAHEPISAGEGRARALDLLKAVLIRDPDKRLDAYPHELSGGMCQRVMIAMAIACAPKLLIADEPTTGLDVTTQKTVMDLLARITAERGMAMILITHDLGLASRYCQRVCVMEQGQVVEEAQPLSLFSAPQHAYTRRLVAASPTATSTIADLAPDAGDGASRHCERSEAIQGTSSEPVWIASSAAPPRNDEERRAKPMPGTPLLLEVQNLVKRYDRGVVAVNDVSFSIKAGESLGLVGESGCGKSTISRLVCRLIDASEGEILFDGQAIGTLPARDFHRSPLRKDIQIVFQDPTDSLNPRFNAFDCIAHPLRRLLSMKDGAALTARVSECAERAGLPSELLERFPHQLSGGQKARVGIARAIACRPRLLILDEPTAALDVSVQAVILQLLDRLRREDDLALLFVSHDLNVVRMMCERTVVMQNGAIVEQGESLALFAAPQTDYARTLLEAVLHLGGPTAR</sequence>
<evidence type="ECO:0000256" key="5">
    <source>
        <dbReference type="ARBA" id="ARBA00022519"/>
    </source>
</evidence>
<evidence type="ECO:0000256" key="7">
    <source>
        <dbReference type="ARBA" id="ARBA00022840"/>
    </source>
</evidence>
<accession>A0A0N0MC42</accession>
<dbReference type="Pfam" id="PF08352">
    <property type="entry name" value="oligo_HPY"/>
    <property type="match status" value="1"/>
</dbReference>
<comment type="similarity">
    <text evidence="2">Belongs to the ABC transporter superfamily.</text>
</comment>
<dbReference type="InterPro" id="IPR017871">
    <property type="entry name" value="ABC_transporter-like_CS"/>
</dbReference>
<keyword evidence="4" id="KW-1003">Cell membrane</keyword>
<dbReference type="RefSeq" id="WP_054208554.1">
    <property type="nucleotide sequence ID" value="NZ_LGSZ01000028.1"/>
</dbReference>
<dbReference type="InterPro" id="IPR050388">
    <property type="entry name" value="ABC_Ni/Peptide_Import"/>
</dbReference>
<evidence type="ECO:0000256" key="1">
    <source>
        <dbReference type="ARBA" id="ARBA00004417"/>
    </source>
</evidence>
<evidence type="ECO:0000256" key="4">
    <source>
        <dbReference type="ARBA" id="ARBA00022475"/>
    </source>
</evidence>
<dbReference type="PROSITE" id="PS50893">
    <property type="entry name" value="ABC_TRANSPORTER_2"/>
    <property type="match status" value="2"/>
</dbReference>
<dbReference type="PROSITE" id="PS00211">
    <property type="entry name" value="ABC_TRANSPORTER_1"/>
    <property type="match status" value="2"/>
</dbReference>
<feature type="domain" description="ABC transporter" evidence="11">
    <location>
        <begin position="10"/>
        <end position="260"/>
    </location>
</feature>
<dbReference type="SUPFAM" id="SSF52540">
    <property type="entry name" value="P-loop containing nucleoside triphosphate hydrolases"/>
    <property type="match status" value="2"/>
</dbReference>
<dbReference type="InterPro" id="IPR003593">
    <property type="entry name" value="AAA+_ATPase"/>
</dbReference>
<evidence type="ECO:0000313" key="13">
    <source>
        <dbReference type="Proteomes" id="UP000037822"/>
    </source>
</evidence>
<keyword evidence="13" id="KW-1185">Reference proteome</keyword>
<dbReference type="GO" id="GO:0055085">
    <property type="term" value="P:transmembrane transport"/>
    <property type="evidence" value="ECO:0007669"/>
    <property type="project" value="UniProtKB-ARBA"/>
</dbReference>
<reference evidence="12 13" key="1">
    <citation type="submission" date="2015-07" db="EMBL/GenBank/DDBJ databases">
        <title>Whole genome sequencing of Bosea vaviloviae isolated from cave pool.</title>
        <authorList>
            <person name="Tan N.E.H."/>
            <person name="Lee Y.P."/>
            <person name="Gan H.M."/>
            <person name="Barton H."/>
            <person name="Savka M.A."/>
        </authorList>
    </citation>
    <scope>NUCLEOTIDE SEQUENCE [LARGE SCALE GENOMIC DNA]</scope>
    <source>
        <strain evidence="12 13">SD260</strain>
    </source>
</reference>
<dbReference type="NCBIfam" id="NF007739">
    <property type="entry name" value="PRK10419.1"/>
    <property type="match status" value="2"/>
</dbReference>
<dbReference type="FunFam" id="3.40.50.300:FF:000016">
    <property type="entry name" value="Oligopeptide ABC transporter ATP-binding component"/>
    <property type="match status" value="1"/>
</dbReference>
<evidence type="ECO:0000259" key="11">
    <source>
        <dbReference type="PROSITE" id="PS50893"/>
    </source>
</evidence>
<evidence type="ECO:0000256" key="6">
    <source>
        <dbReference type="ARBA" id="ARBA00022741"/>
    </source>
</evidence>
<name>A0A0N0MC42_9HYPH</name>
<evidence type="ECO:0000256" key="9">
    <source>
        <dbReference type="ARBA" id="ARBA00023136"/>
    </source>
</evidence>
<organism evidence="12 13">
    <name type="scientific">Bosea vaviloviae</name>
    <dbReference type="NCBI Taxonomy" id="1526658"/>
    <lineage>
        <taxon>Bacteria</taxon>
        <taxon>Pseudomonadati</taxon>
        <taxon>Pseudomonadota</taxon>
        <taxon>Alphaproteobacteria</taxon>
        <taxon>Hyphomicrobiales</taxon>
        <taxon>Boseaceae</taxon>
        <taxon>Bosea</taxon>
    </lineage>
</organism>
<dbReference type="InterPro" id="IPR003439">
    <property type="entry name" value="ABC_transporter-like_ATP-bd"/>
</dbReference>
<dbReference type="Pfam" id="PF00005">
    <property type="entry name" value="ABC_tran"/>
    <property type="match status" value="2"/>
</dbReference>
<dbReference type="PATRIC" id="fig|1526658.3.peg.2342"/>
<keyword evidence="5" id="KW-0997">Cell inner membrane</keyword>
<keyword evidence="7 12" id="KW-0067">ATP-binding</keyword>
<evidence type="ECO:0000256" key="10">
    <source>
        <dbReference type="SAM" id="MobiDB-lite"/>
    </source>
</evidence>
<protein>
    <submittedName>
        <fullName evidence="12">ABC transporter ATP-binding protein</fullName>
    </submittedName>
</protein>
<dbReference type="GO" id="GO:0016887">
    <property type="term" value="F:ATP hydrolysis activity"/>
    <property type="evidence" value="ECO:0007669"/>
    <property type="project" value="InterPro"/>
</dbReference>
<evidence type="ECO:0000313" key="12">
    <source>
        <dbReference type="EMBL" id="KPH81712.1"/>
    </source>
</evidence>
<dbReference type="Proteomes" id="UP000037822">
    <property type="component" value="Unassembled WGS sequence"/>
</dbReference>
<feature type="region of interest" description="Disordered" evidence="10">
    <location>
        <begin position="289"/>
        <end position="319"/>
    </location>
</feature>
<dbReference type="CDD" id="cd03257">
    <property type="entry name" value="ABC_NikE_OppD_transporters"/>
    <property type="match status" value="2"/>
</dbReference>
<dbReference type="GO" id="GO:0015833">
    <property type="term" value="P:peptide transport"/>
    <property type="evidence" value="ECO:0007669"/>
    <property type="project" value="InterPro"/>
</dbReference>
<dbReference type="SMART" id="SM00382">
    <property type="entry name" value="AAA"/>
    <property type="match status" value="2"/>
</dbReference>
<dbReference type="EMBL" id="LGSZ01000028">
    <property type="protein sequence ID" value="KPH81712.1"/>
    <property type="molecule type" value="Genomic_DNA"/>
</dbReference>
<dbReference type="InterPro" id="IPR027417">
    <property type="entry name" value="P-loop_NTPase"/>
</dbReference>
<keyword evidence="6" id="KW-0547">Nucleotide-binding</keyword>